<keyword evidence="6 7" id="KW-0413">Isomerase</keyword>
<feature type="domain" description="PPIase FKBP-type" evidence="9">
    <location>
        <begin position="48"/>
        <end position="136"/>
    </location>
</feature>
<organism evidence="10 11">
    <name type="scientific">Quercus lobata</name>
    <name type="common">Valley oak</name>
    <dbReference type="NCBI Taxonomy" id="97700"/>
    <lineage>
        <taxon>Eukaryota</taxon>
        <taxon>Viridiplantae</taxon>
        <taxon>Streptophyta</taxon>
        <taxon>Embryophyta</taxon>
        <taxon>Tracheophyta</taxon>
        <taxon>Spermatophyta</taxon>
        <taxon>Magnoliopsida</taxon>
        <taxon>eudicotyledons</taxon>
        <taxon>Gunneridae</taxon>
        <taxon>Pentapetalae</taxon>
        <taxon>rosids</taxon>
        <taxon>fabids</taxon>
        <taxon>Fagales</taxon>
        <taxon>Fagaceae</taxon>
        <taxon>Quercus</taxon>
    </lineage>
</organism>
<evidence type="ECO:0000256" key="5">
    <source>
        <dbReference type="ARBA" id="ARBA00023110"/>
    </source>
</evidence>
<keyword evidence="5 7" id="KW-0697">Rotamase</keyword>
<dbReference type="PROSITE" id="PS50005">
    <property type="entry name" value="TPR"/>
    <property type="match status" value="1"/>
</dbReference>
<dbReference type="Proteomes" id="UP000594261">
    <property type="component" value="Chromosome 7"/>
</dbReference>
<feature type="domain" description="PPIase FKBP-type" evidence="9">
    <location>
        <begin position="164"/>
        <end position="253"/>
    </location>
</feature>
<keyword evidence="4 8" id="KW-0802">TPR repeat</keyword>
<dbReference type="GO" id="GO:0003755">
    <property type="term" value="F:peptidyl-prolyl cis-trans isomerase activity"/>
    <property type="evidence" value="ECO:0007669"/>
    <property type="project" value="UniProtKB-KW"/>
</dbReference>
<dbReference type="SMART" id="SM00028">
    <property type="entry name" value="TPR"/>
    <property type="match status" value="2"/>
</dbReference>
<keyword evidence="3" id="KW-0677">Repeat</keyword>
<dbReference type="PANTHER" id="PTHR46512:SF11">
    <property type="entry name" value="PEPTIDYLPROLYL ISOMERASE"/>
    <property type="match status" value="1"/>
</dbReference>
<dbReference type="SUPFAM" id="SSF48452">
    <property type="entry name" value="TPR-like"/>
    <property type="match status" value="1"/>
</dbReference>
<name>A0A7N2M4Y7_QUELO</name>
<evidence type="ECO:0000256" key="7">
    <source>
        <dbReference type="PROSITE-ProRule" id="PRU00277"/>
    </source>
</evidence>
<evidence type="ECO:0000256" key="3">
    <source>
        <dbReference type="ARBA" id="ARBA00022737"/>
    </source>
</evidence>
<dbReference type="InterPro" id="IPR011990">
    <property type="entry name" value="TPR-like_helical_dom_sf"/>
</dbReference>
<proteinExistence type="predicted"/>
<dbReference type="InterPro" id="IPR001179">
    <property type="entry name" value="PPIase_FKBP_dom"/>
</dbReference>
<dbReference type="InterPro" id="IPR019734">
    <property type="entry name" value="TPR_rpt"/>
</dbReference>
<reference evidence="10" key="2">
    <citation type="submission" date="2021-01" db="UniProtKB">
        <authorList>
            <consortium name="EnsemblPlants"/>
        </authorList>
    </citation>
    <scope>IDENTIFICATION</scope>
</reference>
<dbReference type="OMA" id="RLSCNLN"/>
<feature type="domain" description="PPIase FKBP-type" evidence="9">
    <location>
        <begin position="281"/>
        <end position="366"/>
    </location>
</feature>
<evidence type="ECO:0000313" key="11">
    <source>
        <dbReference type="Proteomes" id="UP000594261"/>
    </source>
</evidence>
<feature type="repeat" description="TPR" evidence="8">
    <location>
        <begin position="449"/>
        <end position="482"/>
    </location>
</feature>
<dbReference type="PROSITE" id="PS50059">
    <property type="entry name" value="FKBP_PPIASE"/>
    <property type="match status" value="3"/>
</dbReference>
<comment type="catalytic activity">
    <reaction evidence="1 7">
        <text>[protein]-peptidylproline (omega=180) = [protein]-peptidylproline (omega=0)</text>
        <dbReference type="Rhea" id="RHEA:16237"/>
        <dbReference type="Rhea" id="RHEA-COMP:10747"/>
        <dbReference type="Rhea" id="RHEA-COMP:10748"/>
        <dbReference type="ChEBI" id="CHEBI:83833"/>
        <dbReference type="ChEBI" id="CHEBI:83834"/>
        <dbReference type="EC" id="5.2.1.8"/>
    </reaction>
</comment>
<evidence type="ECO:0000259" key="9">
    <source>
        <dbReference type="PROSITE" id="PS50059"/>
    </source>
</evidence>
<dbReference type="EMBL" id="LRBV02000007">
    <property type="status" value="NOT_ANNOTATED_CDS"/>
    <property type="molecule type" value="Genomic_DNA"/>
</dbReference>
<dbReference type="InParanoid" id="A0A7N2M4Y7"/>
<dbReference type="Pfam" id="PF14559">
    <property type="entry name" value="TPR_19"/>
    <property type="match status" value="1"/>
</dbReference>
<evidence type="ECO:0000256" key="6">
    <source>
        <dbReference type="ARBA" id="ARBA00023235"/>
    </source>
</evidence>
<evidence type="ECO:0000256" key="1">
    <source>
        <dbReference type="ARBA" id="ARBA00000971"/>
    </source>
</evidence>
<dbReference type="PANTHER" id="PTHR46512">
    <property type="entry name" value="PEPTIDYLPROLYL ISOMERASE"/>
    <property type="match status" value="1"/>
</dbReference>
<dbReference type="EC" id="5.2.1.8" evidence="2 7"/>
<dbReference type="EnsemblPlants" id="QL07p013318:mrna">
    <property type="protein sequence ID" value="QL07p013318:mrna"/>
    <property type="gene ID" value="QL07p013318"/>
</dbReference>
<dbReference type="Gramene" id="QL07p013318:mrna">
    <property type="protein sequence ID" value="QL07p013318:mrna"/>
    <property type="gene ID" value="QL07p013318"/>
</dbReference>
<dbReference type="Gene3D" id="3.10.50.40">
    <property type="match status" value="3"/>
</dbReference>
<dbReference type="Gene3D" id="1.25.40.10">
    <property type="entry name" value="Tetratricopeptide repeat domain"/>
    <property type="match status" value="1"/>
</dbReference>
<dbReference type="AlphaFoldDB" id="A0A7N2M4Y7"/>
<accession>A0A7N2M4Y7</accession>
<protein>
    <recommendedName>
        <fullName evidence="2 7">peptidylprolyl isomerase</fullName>
        <ecNumber evidence="2 7">5.2.1.8</ecNumber>
    </recommendedName>
</protein>
<dbReference type="InterPro" id="IPR050754">
    <property type="entry name" value="FKBP4/5/8-like"/>
</dbReference>
<sequence>MALSLPISSLESDIKTKNSGCPESEIGSQGLRKQILKKGNSWQTPFTGDEVEVHFSGRVEGGACLDSNVDKGTPFRFKLGQSEVIKGLDEGVATMKKGERALFIIPPNLAYGELGFPPLIPPNSTLIFYVEMLSWTSIRDVTGDGGILKKITREGEGWATPREADEVLVKYEARLENAALVSKSDEGVEFNVSDGYLCPAISKAVKTMRRGEKAELAVKFSYGIRQNENGATDTDDVPSDSNLTIKLELVSWKSVVDVTGDKKVLKRITKVGEGFDRPNEGSVVKVIYYGKLKDGTVFERKGSNEEPFEFTTLEEQINEGLDRAIMTMKKGEQALVTVTRGYLHSNDISGMANEDLFYEVELIDFIKEKPFWKMDTKEKIEACERKKNDGNAATYVEFDHSFTDDEKSIAKALWFSSNLNSAACKLKLGDYLEASTLCTKVLKHDPCNVKALYRRSQAYLKISELDKAEDDIKRALTSDPNNRDVKLVYKELKDKQREYARYQTEIFSTMLSRMG</sequence>
<evidence type="ECO:0000256" key="2">
    <source>
        <dbReference type="ARBA" id="ARBA00013194"/>
    </source>
</evidence>
<reference evidence="10 11" key="1">
    <citation type="journal article" date="2016" name="G3 (Bethesda)">
        <title>First Draft Assembly and Annotation of the Genome of a California Endemic Oak Quercus lobata Nee (Fagaceae).</title>
        <authorList>
            <person name="Sork V.L."/>
            <person name="Fitz-Gibbon S.T."/>
            <person name="Puiu D."/>
            <person name="Crepeau M."/>
            <person name="Gugger P.F."/>
            <person name="Sherman R."/>
            <person name="Stevens K."/>
            <person name="Langley C.H."/>
            <person name="Pellegrini M."/>
            <person name="Salzberg S.L."/>
        </authorList>
    </citation>
    <scope>NUCLEOTIDE SEQUENCE [LARGE SCALE GENOMIC DNA]</scope>
    <source>
        <strain evidence="10 11">cv. SW786</strain>
    </source>
</reference>
<dbReference type="FunFam" id="3.10.50.40:FF:000006">
    <property type="entry name" value="Peptidyl-prolyl cis-trans isomerase"/>
    <property type="match status" value="1"/>
</dbReference>
<dbReference type="SUPFAM" id="SSF54534">
    <property type="entry name" value="FKBP-like"/>
    <property type="match status" value="3"/>
</dbReference>
<evidence type="ECO:0000256" key="4">
    <source>
        <dbReference type="ARBA" id="ARBA00022803"/>
    </source>
</evidence>
<dbReference type="Pfam" id="PF00254">
    <property type="entry name" value="FKBP_C"/>
    <property type="match status" value="3"/>
</dbReference>
<evidence type="ECO:0000313" key="10">
    <source>
        <dbReference type="EnsemblPlants" id="QL07p013318:mrna"/>
    </source>
</evidence>
<evidence type="ECO:0000256" key="8">
    <source>
        <dbReference type="PROSITE-ProRule" id="PRU00339"/>
    </source>
</evidence>
<dbReference type="InterPro" id="IPR046357">
    <property type="entry name" value="PPIase_dom_sf"/>
</dbReference>
<keyword evidence="11" id="KW-1185">Reference proteome</keyword>